<evidence type="ECO:0008006" key="3">
    <source>
        <dbReference type="Google" id="ProtNLM"/>
    </source>
</evidence>
<reference evidence="2" key="1">
    <citation type="journal article" date="2019" name="Int. J. Syst. Evol. Microbiol.">
        <title>The Global Catalogue of Microorganisms (GCM) 10K type strain sequencing project: providing services to taxonomists for standard genome sequencing and annotation.</title>
        <authorList>
            <consortium name="The Broad Institute Genomics Platform"/>
            <consortium name="The Broad Institute Genome Sequencing Center for Infectious Disease"/>
            <person name="Wu L."/>
            <person name="Ma J."/>
        </authorList>
    </citation>
    <scope>NUCLEOTIDE SEQUENCE [LARGE SCALE GENOMIC DNA]</scope>
    <source>
        <strain evidence="2">CCM 7480</strain>
    </source>
</reference>
<sequence>MPSRSKARIVILEGSWWDEHEVPQILPYFQALAVTHQKELEITHRTFRTKEDIAFYVAEIPKNAGVMLYIACHGDQGVLRPSGDTVIPLSEVADALKKAPSGAISFVHFGSCEMVVPGRRRECHRLIREACNAIWVSGYTKQVDWLPSTFLDLMLATSIFAPQHGKTDGRAGRINHNANKFFEMYEQTARSLGFSALSAHTDGDRLYPAALH</sequence>
<evidence type="ECO:0000313" key="2">
    <source>
        <dbReference type="Proteomes" id="UP001595665"/>
    </source>
</evidence>
<accession>A0ABV7PEF4</accession>
<gene>
    <name evidence="1" type="ORF">ACFOPH_04800</name>
</gene>
<evidence type="ECO:0000313" key="1">
    <source>
        <dbReference type="EMBL" id="MFC3457564.1"/>
    </source>
</evidence>
<dbReference type="Proteomes" id="UP001595665">
    <property type="component" value="Unassembled WGS sequence"/>
</dbReference>
<protein>
    <recommendedName>
        <fullName evidence="3">CHAT domain-containing protein</fullName>
    </recommendedName>
</protein>
<name>A0ABV7PEF4_9BURK</name>
<comment type="caution">
    <text evidence="1">The sequence shown here is derived from an EMBL/GenBank/DDBJ whole genome shotgun (WGS) entry which is preliminary data.</text>
</comment>
<dbReference type="EMBL" id="JBHRVV010000001">
    <property type="protein sequence ID" value="MFC3457564.1"/>
    <property type="molecule type" value="Genomic_DNA"/>
</dbReference>
<proteinExistence type="predicted"/>
<keyword evidence="2" id="KW-1185">Reference proteome</keyword>
<dbReference type="RefSeq" id="WP_379733879.1">
    <property type="nucleotide sequence ID" value="NZ_JBHRVV010000001.1"/>
</dbReference>
<organism evidence="1 2">
    <name type="scientific">Massilia haematophila</name>
    <dbReference type="NCBI Taxonomy" id="457923"/>
    <lineage>
        <taxon>Bacteria</taxon>
        <taxon>Pseudomonadati</taxon>
        <taxon>Pseudomonadota</taxon>
        <taxon>Betaproteobacteria</taxon>
        <taxon>Burkholderiales</taxon>
        <taxon>Oxalobacteraceae</taxon>
        <taxon>Telluria group</taxon>
        <taxon>Massilia</taxon>
    </lineage>
</organism>